<name>A0A1Y2A0X2_9PLEO</name>
<dbReference type="GO" id="GO:0000964">
    <property type="term" value="P:mitochondrial RNA 5'-end processing"/>
    <property type="evidence" value="ECO:0007669"/>
    <property type="project" value="TreeGrafter"/>
</dbReference>
<protein>
    <submittedName>
        <fullName evidence="3">Mitochondrial protein Pet127-domain-containing protein</fullName>
    </submittedName>
</protein>
<evidence type="ECO:0000313" key="3">
    <source>
        <dbReference type="EMBL" id="ORY16181.1"/>
    </source>
</evidence>
<dbReference type="Proteomes" id="UP000193144">
    <property type="component" value="Unassembled WGS sequence"/>
</dbReference>
<keyword evidence="4" id="KW-1185">Reference proteome</keyword>
<dbReference type="GO" id="GO:0005740">
    <property type="term" value="C:mitochondrial envelope"/>
    <property type="evidence" value="ECO:0007669"/>
    <property type="project" value="TreeGrafter"/>
</dbReference>
<feature type="compositionally biased region" description="Basic and acidic residues" evidence="2">
    <location>
        <begin position="635"/>
        <end position="657"/>
    </location>
</feature>
<organism evidence="3 4">
    <name type="scientific">Clohesyomyces aquaticus</name>
    <dbReference type="NCBI Taxonomy" id="1231657"/>
    <lineage>
        <taxon>Eukaryota</taxon>
        <taxon>Fungi</taxon>
        <taxon>Dikarya</taxon>
        <taxon>Ascomycota</taxon>
        <taxon>Pezizomycotina</taxon>
        <taxon>Dothideomycetes</taxon>
        <taxon>Pleosporomycetidae</taxon>
        <taxon>Pleosporales</taxon>
        <taxon>Lindgomycetaceae</taxon>
        <taxon>Clohesyomyces</taxon>
    </lineage>
</organism>
<feature type="region of interest" description="Disordered" evidence="2">
    <location>
        <begin position="431"/>
        <end position="509"/>
    </location>
</feature>
<dbReference type="EMBL" id="MCFA01000020">
    <property type="protein sequence ID" value="ORY16181.1"/>
    <property type="molecule type" value="Genomic_DNA"/>
</dbReference>
<keyword evidence="1" id="KW-0175">Coiled coil</keyword>
<accession>A0A1Y2A0X2</accession>
<feature type="compositionally biased region" description="Acidic residues" evidence="2">
    <location>
        <begin position="447"/>
        <end position="502"/>
    </location>
</feature>
<feature type="region of interest" description="Disordered" evidence="2">
    <location>
        <begin position="634"/>
        <end position="657"/>
    </location>
</feature>
<evidence type="ECO:0000256" key="1">
    <source>
        <dbReference type="SAM" id="Coils"/>
    </source>
</evidence>
<feature type="coiled-coil region" evidence="1">
    <location>
        <begin position="592"/>
        <end position="619"/>
    </location>
</feature>
<dbReference type="STRING" id="1231657.A0A1Y2A0X2"/>
<comment type="caution">
    <text evidence="3">The sequence shown here is derived from an EMBL/GenBank/DDBJ whole genome shotgun (WGS) entry which is preliminary data.</text>
</comment>
<feature type="compositionally biased region" description="Basic and acidic residues" evidence="2">
    <location>
        <begin position="431"/>
        <end position="446"/>
    </location>
</feature>
<proteinExistence type="predicted"/>
<sequence length="657" mass="75647">MSLKEALLAGVSSMRRKKKTDNDENLEIEILSPQDLLFEPIDIRIPPVPMLAHGLDRVLFNPGVYRLQDPRSRIYNFDPYLEKIMPASEFNFDALSEYKTSSKDEDLLAITRNLGTKFTGSTSSMSGILTHFHYLLSQWRPLRIDALSRAFPRPTDSFSKIQRAPNAIFLRYKNGVYAVDADKLYDKPNIMSWLGNSLEKLLTNPAEEFELYRRSSPEKPPNEAEEGKSFHYSRLGNFLMRSQLDAYDPRLPGTGVFDLKTRAVVTIRMNHREYESGTGYQLQYGQGEWESYEREFYDMCRATILKYSLQVRMGRMDGIFVAYHNIERIFGFQYLGLPDLDYVLHGQSDTTLGDQEFKLSIRLLDELLSRATQKFPETSLRLHFETREAQVPYMYVFAEPVTDEEADKIQNTGRDAAKEFERNVIGVRRDDPEVQKEWQEIQGRVDEEVDEDETNPLTEKEDEDDSNPLTEREDEDEDETAASEGEESGVTDEDGVESDPSNEDAPVALDGGVADAKKNVEDTAPVPEGPLMGWTLTIRNQVNGKYVARPEHLSATDSWSLEYYIQEIPSARQQAVYRGLKGRREKLLGVQAEEQSKQLKTYRELLQKYSDKGRQWREEQDKIDEQLGKQLYRPLRPEDVQAMREKKAQAVEGEKHV</sequence>
<dbReference type="AlphaFoldDB" id="A0A1Y2A0X2"/>
<gene>
    <name evidence="3" type="ORF">BCR34DRAFT_622549</name>
</gene>
<dbReference type="InterPro" id="IPR013943">
    <property type="entry name" value="Pet127"/>
</dbReference>
<dbReference type="Pfam" id="PF08634">
    <property type="entry name" value="Pet127"/>
    <property type="match status" value="1"/>
</dbReference>
<dbReference type="OrthoDB" id="10249045at2759"/>
<dbReference type="PANTHER" id="PTHR31014:SF0">
    <property type="entry name" value="MITOCHONDRIAL TRANSLATION SYSTEM COMPONENT PET127-RELATED"/>
    <property type="match status" value="1"/>
</dbReference>
<evidence type="ECO:0000313" key="4">
    <source>
        <dbReference type="Proteomes" id="UP000193144"/>
    </source>
</evidence>
<reference evidence="3 4" key="1">
    <citation type="submission" date="2016-07" db="EMBL/GenBank/DDBJ databases">
        <title>Pervasive Adenine N6-methylation of Active Genes in Fungi.</title>
        <authorList>
            <consortium name="DOE Joint Genome Institute"/>
            <person name="Mondo S.J."/>
            <person name="Dannebaum R.O."/>
            <person name="Kuo R.C."/>
            <person name="Labutti K."/>
            <person name="Haridas S."/>
            <person name="Kuo A."/>
            <person name="Salamov A."/>
            <person name="Ahrendt S.R."/>
            <person name="Lipzen A."/>
            <person name="Sullivan W."/>
            <person name="Andreopoulos W.B."/>
            <person name="Clum A."/>
            <person name="Lindquist E."/>
            <person name="Daum C."/>
            <person name="Ramamoorthy G.K."/>
            <person name="Gryganskyi A."/>
            <person name="Culley D."/>
            <person name="Magnuson J.K."/>
            <person name="James T.Y."/>
            <person name="O'Malley M.A."/>
            <person name="Stajich J.E."/>
            <person name="Spatafora J.W."/>
            <person name="Visel A."/>
            <person name="Grigoriev I.V."/>
        </authorList>
    </citation>
    <scope>NUCLEOTIDE SEQUENCE [LARGE SCALE GENOMIC DNA]</scope>
    <source>
        <strain evidence="3 4">CBS 115471</strain>
    </source>
</reference>
<dbReference type="PANTHER" id="PTHR31014">
    <property type="entry name" value="MITOCHONDRIAL TRANSLATION SYSTEM COMPONENT PET127-RELATED"/>
    <property type="match status" value="1"/>
</dbReference>
<evidence type="ECO:0000256" key="2">
    <source>
        <dbReference type="SAM" id="MobiDB-lite"/>
    </source>
</evidence>